<dbReference type="EMBL" id="BSPK01000084">
    <property type="protein sequence ID" value="GLS65816.1"/>
    <property type="molecule type" value="Genomic_DNA"/>
</dbReference>
<evidence type="ECO:0000313" key="4">
    <source>
        <dbReference type="EMBL" id="GLS65816.1"/>
    </source>
</evidence>
<protein>
    <submittedName>
        <fullName evidence="3">Uncharacterized protein</fullName>
    </submittedName>
</protein>
<keyword evidence="6" id="KW-1185">Reference proteome</keyword>
<dbReference type="Proteomes" id="UP000321960">
    <property type="component" value="Unassembled WGS sequence"/>
</dbReference>
<gene>
    <name evidence="4" type="ORF">GCM10007888_41980</name>
    <name evidence="3" type="ORF">MOX02_09210</name>
</gene>
<dbReference type="Proteomes" id="UP001156856">
    <property type="component" value="Unassembled WGS sequence"/>
</dbReference>
<reference evidence="6" key="2">
    <citation type="journal article" date="2019" name="Int. J. Syst. Evol. Microbiol.">
        <title>The Global Catalogue of Microorganisms (GCM) 10K type strain sequencing project: providing services to taxonomists for standard genome sequencing and annotation.</title>
        <authorList>
            <consortium name="The Broad Institute Genomics Platform"/>
            <consortium name="The Broad Institute Genome Sequencing Center for Infectious Disease"/>
            <person name="Wu L."/>
            <person name="Ma J."/>
        </authorList>
    </citation>
    <scope>NUCLEOTIDE SEQUENCE [LARGE SCALE GENOMIC DNA]</scope>
    <source>
        <strain evidence="6">NBRC 107715</strain>
    </source>
</reference>
<sequence length="134" mass="14593">MAAFCEAVPTERKHGMRRHRRLWSLLAAVACAASCAALPQAATPPAPPAISAATSVLDPTMVDPLDRMGLRLAGLTSFERGANTTVRFLLEIDRTIEIDGRARYLAWQPDKPRTRHAPRFHGHSVEFLDGAPPG</sequence>
<comment type="caution">
    <text evidence="3">The sequence shown here is derived from an EMBL/GenBank/DDBJ whole genome shotgun (WGS) entry which is preliminary data.</text>
</comment>
<dbReference type="EMBL" id="BJZU01000014">
    <property type="protein sequence ID" value="GEP02883.1"/>
    <property type="molecule type" value="Genomic_DNA"/>
</dbReference>
<evidence type="ECO:0000313" key="3">
    <source>
        <dbReference type="EMBL" id="GEP02883.1"/>
    </source>
</evidence>
<accession>A0A512IYZ7</accession>
<reference evidence="3 5" key="3">
    <citation type="submission" date="2019-07" db="EMBL/GenBank/DDBJ databases">
        <title>Whole genome shotgun sequence of Methylobacterium oxalidis NBRC 107715.</title>
        <authorList>
            <person name="Hosoyama A."/>
            <person name="Uohara A."/>
            <person name="Ohji S."/>
            <person name="Ichikawa N."/>
        </authorList>
    </citation>
    <scope>NUCLEOTIDE SEQUENCE [LARGE SCALE GENOMIC DNA]</scope>
    <source>
        <strain evidence="3 5">NBRC 107715</strain>
    </source>
</reference>
<dbReference type="AlphaFoldDB" id="A0A512IYZ7"/>
<evidence type="ECO:0000256" key="1">
    <source>
        <dbReference type="SAM" id="MobiDB-lite"/>
    </source>
</evidence>
<feature type="compositionally biased region" description="Basic residues" evidence="1">
    <location>
        <begin position="113"/>
        <end position="122"/>
    </location>
</feature>
<proteinExistence type="predicted"/>
<evidence type="ECO:0000313" key="5">
    <source>
        <dbReference type="Proteomes" id="UP000321960"/>
    </source>
</evidence>
<name>A0A512IYZ7_9HYPH</name>
<reference evidence="4" key="4">
    <citation type="submission" date="2023-01" db="EMBL/GenBank/DDBJ databases">
        <title>Draft genome sequence of Methylobacterium oxalidis strain NBRC 107715.</title>
        <authorList>
            <person name="Sun Q."/>
            <person name="Mori K."/>
        </authorList>
    </citation>
    <scope>NUCLEOTIDE SEQUENCE</scope>
    <source>
        <strain evidence="4">NBRC 107715</strain>
    </source>
</reference>
<evidence type="ECO:0000313" key="6">
    <source>
        <dbReference type="Proteomes" id="UP001156856"/>
    </source>
</evidence>
<keyword evidence="2" id="KW-0732">Signal</keyword>
<feature type="signal peptide" evidence="2">
    <location>
        <begin position="1"/>
        <end position="41"/>
    </location>
</feature>
<reference evidence="4" key="1">
    <citation type="journal article" date="2014" name="Int. J. Syst. Evol. Microbiol.">
        <title>Complete genome of a new Firmicutes species belonging to the dominant human colonic microbiota ('Ruminococcus bicirculans') reveals two chromosomes and a selective capacity to utilize plant glucans.</title>
        <authorList>
            <consortium name="NISC Comparative Sequencing Program"/>
            <person name="Wegmann U."/>
            <person name="Louis P."/>
            <person name="Goesmann A."/>
            <person name="Henrissat B."/>
            <person name="Duncan S.H."/>
            <person name="Flint H.J."/>
        </authorList>
    </citation>
    <scope>NUCLEOTIDE SEQUENCE</scope>
    <source>
        <strain evidence="4">NBRC 107715</strain>
    </source>
</reference>
<organism evidence="3 5">
    <name type="scientific">Methylobacterium oxalidis</name>
    <dbReference type="NCBI Taxonomy" id="944322"/>
    <lineage>
        <taxon>Bacteria</taxon>
        <taxon>Pseudomonadati</taxon>
        <taxon>Pseudomonadota</taxon>
        <taxon>Alphaproteobacteria</taxon>
        <taxon>Hyphomicrobiales</taxon>
        <taxon>Methylobacteriaceae</taxon>
        <taxon>Methylobacterium</taxon>
    </lineage>
</organism>
<feature type="region of interest" description="Disordered" evidence="1">
    <location>
        <begin position="113"/>
        <end position="134"/>
    </location>
</feature>
<feature type="chain" id="PRO_5021921144" evidence="2">
    <location>
        <begin position="42"/>
        <end position="134"/>
    </location>
</feature>
<evidence type="ECO:0000256" key="2">
    <source>
        <dbReference type="SAM" id="SignalP"/>
    </source>
</evidence>